<dbReference type="Pfam" id="PF00708">
    <property type="entry name" value="Acylphosphatase"/>
    <property type="match status" value="1"/>
</dbReference>
<dbReference type="RefSeq" id="WP_345479971.1">
    <property type="nucleotide sequence ID" value="NZ_BAABLP010000002.1"/>
</dbReference>
<dbReference type="InterPro" id="IPR036046">
    <property type="entry name" value="Acylphosphatase-like_dom_sf"/>
</dbReference>
<dbReference type="EMBL" id="BAABLP010000002">
    <property type="protein sequence ID" value="GAA4741341.1"/>
    <property type="molecule type" value="Genomic_DNA"/>
</dbReference>
<feature type="active site" evidence="5">
    <location>
        <position position="19"/>
    </location>
</feature>
<keyword evidence="5" id="KW-0378">Hydrolase</keyword>
<evidence type="ECO:0000256" key="5">
    <source>
        <dbReference type="PROSITE-ProRule" id="PRU00520"/>
    </source>
</evidence>
<proteinExistence type="inferred from homology"/>
<keyword evidence="9" id="KW-1185">Reference proteome</keyword>
<dbReference type="EC" id="3.6.1.7" evidence="2 5"/>
<evidence type="ECO:0000256" key="6">
    <source>
        <dbReference type="RuleBase" id="RU004168"/>
    </source>
</evidence>
<evidence type="ECO:0000256" key="4">
    <source>
        <dbReference type="ARBA" id="ARBA00047645"/>
    </source>
</evidence>
<evidence type="ECO:0000256" key="2">
    <source>
        <dbReference type="ARBA" id="ARBA00012150"/>
    </source>
</evidence>
<sequence>MTIARRYTVTGDVQGVGFRWAAQGEAERLGVVGRVRNRTDGAVEVVAQGDRTALDAFAAWLERGPRQARVADVDVEPVDPIEADSFEIQR</sequence>
<protein>
    <recommendedName>
        <fullName evidence="3 5">acylphosphatase</fullName>
        <ecNumber evidence="2 5">3.6.1.7</ecNumber>
    </recommendedName>
</protein>
<dbReference type="InterPro" id="IPR001792">
    <property type="entry name" value="Acylphosphatase-like_dom"/>
</dbReference>
<dbReference type="SUPFAM" id="SSF54975">
    <property type="entry name" value="Acylphosphatase/BLUF domain-like"/>
    <property type="match status" value="1"/>
</dbReference>
<dbReference type="InterPro" id="IPR017968">
    <property type="entry name" value="Acylphosphatase_CS"/>
</dbReference>
<dbReference type="PANTHER" id="PTHR47268">
    <property type="entry name" value="ACYLPHOSPHATASE"/>
    <property type="match status" value="1"/>
</dbReference>
<comment type="similarity">
    <text evidence="1 6">Belongs to the acylphosphatase family.</text>
</comment>
<dbReference type="PANTHER" id="PTHR47268:SF4">
    <property type="entry name" value="ACYLPHOSPHATASE"/>
    <property type="match status" value="1"/>
</dbReference>
<reference evidence="9" key="1">
    <citation type="journal article" date="2019" name="Int. J. Syst. Evol. Microbiol.">
        <title>The Global Catalogue of Microorganisms (GCM) 10K type strain sequencing project: providing services to taxonomists for standard genome sequencing and annotation.</title>
        <authorList>
            <consortium name="The Broad Institute Genomics Platform"/>
            <consortium name="The Broad Institute Genome Sequencing Center for Infectious Disease"/>
            <person name="Wu L."/>
            <person name="Ma J."/>
        </authorList>
    </citation>
    <scope>NUCLEOTIDE SEQUENCE [LARGE SCALE GENOMIC DNA]</scope>
    <source>
        <strain evidence="9">JCM 19015</strain>
    </source>
</reference>
<evidence type="ECO:0000256" key="1">
    <source>
        <dbReference type="ARBA" id="ARBA00005614"/>
    </source>
</evidence>
<dbReference type="PROSITE" id="PS00150">
    <property type="entry name" value="ACYLPHOSPHATASE_1"/>
    <property type="match status" value="1"/>
</dbReference>
<evidence type="ECO:0000256" key="3">
    <source>
        <dbReference type="ARBA" id="ARBA00015991"/>
    </source>
</evidence>
<dbReference type="PROSITE" id="PS51160">
    <property type="entry name" value="ACYLPHOSPHATASE_3"/>
    <property type="match status" value="1"/>
</dbReference>
<feature type="domain" description="Acylphosphatase-like" evidence="7">
    <location>
        <begin position="4"/>
        <end position="90"/>
    </location>
</feature>
<accession>A0ABP8YYG6</accession>
<dbReference type="InterPro" id="IPR020456">
    <property type="entry name" value="Acylphosphatase"/>
</dbReference>
<evidence type="ECO:0000313" key="9">
    <source>
        <dbReference type="Proteomes" id="UP001500121"/>
    </source>
</evidence>
<dbReference type="Proteomes" id="UP001500121">
    <property type="component" value="Unassembled WGS sequence"/>
</dbReference>
<comment type="catalytic activity">
    <reaction evidence="4 5">
        <text>an acyl phosphate + H2O = a carboxylate + phosphate + H(+)</text>
        <dbReference type="Rhea" id="RHEA:14965"/>
        <dbReference type="ChEBI" id="CHEBI:15377"/>
        <dbReference type="ChEBI" id="CHEBI:15378"/>
        <dbReference type="ChEBI" id="CHEBI:29067"/>
        <dbReference type="ChEBI" id="CHEBI:43474"/>
        <dbReference type="ChEBI" id="CHEBI:59918"/>
        <dbReference type="EC" id="3.6.1.7"/>
    </reaction>
</comment>
<evidence type="ECO:0000259" key="7">
    <source>
        <dbReference type="PROSITE" id="PS51160"/>
    </source>
</evidence>
<dbReference type="PRINTS" id="PR00112">
    <property type="entry name" value="ACYLPHPHTASE"/>
</dbReference>
<gene>
    <name evidence="8" type="ORF">GCM10025783_10530</name>
</gene>
<organism evidence="8 9">
    <name type="scientific">Amnibacterium soli</name>
    <dbReference type="NCBI Taxonomy" id="1282736"/>
    <lineage>
        <taxon>Bacteria</taxon>
        <taxon>Bacillati</taxon>
        <taxon>Actinomycetota</taxon>
        <taxon>Actinomycetes</taxon>
        <taxon>Micrococcales</taxon>
        <taxon>Microbacteriaceae</taxon>
        <taxon>Amnibacterium</taxon>
    </lineage>
</organism>
<feature type="active site" evidence="5">
    <location>
        <position position="37"/>
    </location>
</feature>
<evidence type="ECO:0000313" key="8">
    <source>
        <dbReference type="EMBL" id="GAA4741341.1"/>
    </source>
</evidence>
<dbReference type="Gene3D" id="3.30.70.100">
    <property type="match status" value="1"/>
</dbReference>
<comment type="caution">
    <text evidence="8">The sequence shown here is derived from an EMBL/GenBank/DDBJ whole genome shotgun (WGS) entry which is preliminary data.</text>
</comment>
<name>A0ABP8YYG6_9MICO</name>